<proteinExistence type="predicted"/>
<organism evidence="1 2">
    <name type="scientific">Escherichia phage vB_EcoS-UTI89UKE1</name>
    <dbReference type="NCBI Taxonomy" id="2865825"/>
    <lineage>
        <taxon>Viruses</taxon>
        <taxon>Duplodnaviria</taxon>
        <taxon>Heunggongvirae</taxon>
        <taxon>Uroviricota</taxon>
        <taxon>Caudoviricetes</taxon>
        <taxon>Sarkviridae</taxon>
        <taxon>Guernseyvirinae</taxon>
        <taxon>Kagunavirus</taxon>
        <taxon>Kagunavirus UTI89UKE1</taxon>
    </lineage>
</organism>
<name>A0A9E7MNN6_9CAUD</name>
<protein>
    <submittedName>
        <fullName evidence="1">Uncharacterized protein</fullName>
    </submittedName>
</protein>
<evidence type="ECO:0000313" key="2">
    <source>
        <dbReference type="Proteomes" id="UP001056758"/>
    </source>
</evidence>
<sequence>MNKRPRRGQVTERDVSPECSYADAFGRAILYCLCKK</sequence>
<reference evidence="1" key="1">
    <citation type="submission" date="2021-05" db="EMBL/GenBank/DDBJ databases">
        <title>Naturally bred epsilon2 phages have an improved host range and effectivity in uropathogenic E. coli over their ancestor phages.</title>
        <authorList>
            <person name="Saez D."/>
            <person name="Loose M."/>
            <person name="Mutti M."/>
            <person name="Visram Z."/>
            <person name="Hitzenhammer E."/>
            <person name="Dippel D."/>
            <person name="Tisakova L."/>
            <person name="Schertler S."/>
            <person name="Wittmann J."/>
            <person name="Corsini L."/>
            <person name="Wagenlehner F."/>
        </authorList>
    </citation>
    <scope>NUCLEOTIDE SEQUENCE</scope>
</reference>
<gene>
    <name evidence="1" type="ORF">UTI89UKE1_018</name>
</gene>
<dbReference type="Proteomes" id="UP001056758">
    <property type="component" value="Segment"/>
</dbReference>
<dbReference type="EMBL" id="MZ234048">
    <property type="protein sequence ID" value="USM81289.1"/>
    <property type="molecule type" value="Genomic_DNA"/>
</dbReference>
<accession>A0A9E7MNN6</accession>
<keyword evidence="2" id="KW-1185">Reference proteome</keyword>
<evidence type="ECO:0000313" key="1">
    <source>
        <dbReference type="EMBL" id="USM81289.1"/>
    </source>
</evidence>